<evidence type="ECO:0000313" key="9">
    <source>
        <dbReference type="Proteomes" id="UP000261420"/>
    </source>
</evidence>
<feature type="binding site" evidence="6">
    <location>
        <position position="257"/>
    </location>
    <ligand>
        <name>Zn(2+)</name>
        <dbReference type="ChEBI" id="CHEBI:29105"/>
    </ligand>
</feature>
<dbReference type="InterPro" id="IPR004254">
    <property type="entry name" value="AdipoR/HlyIII-related"/>
</dbReference>
<evidence type="ECO:0000256" key="5">
    <source>
        <dbReference type="ARBA" id="ARBA00023136"/>
    </source>
</evidence>
<keyword evidence="9" id="KW-1185">Reference proteome</keyword>
<feature type="transmembrane region" description="Helical" evidence="7">
    <location>
        <begin position="301"/>
        <end position="326"/>
    </location>
</feature>
<accession>A0A3B4V109</accession>
<feature type="transmembrane region" description="Helical" evidence="7">
    <location>
        <begin position="117"/>
        <end position="140"/>
    </location>
</feature>
<protein>
    <submittedName>
        <fullName evidence="8">Progestin and adipoQ receptor family member Va</fullName>
    </submittedName>
</protein>
<name>A0A3B4V109_SERDU</name>
<reference evidence="8" key="2">
    <citation type="submission" date="2025-09" db="UniProtKB">
        <authorList>
            <consortium name="Ensembl"/>
        </authorList>
    </citation>
    <scope>IDENTIFICATION</scope>
</reference>
<dbReference type="Ensembl" id="ENSSDUT00000024702.1">
    <property type="protein sequence ID" value="ENSSDUP00000024247.1"/>
    <property type="gene ID" value="ENSSDUG00000017537.1"/>
</dbReference>
<dbReference type="GO" id="GO:0046872">
    <property type="term" value="F:metal ion binding"/>
    <property type="evidence" value="ECO:0007669"/>
    <property type="project" value="UniProtKB-KW"/>
</dbReference>
<dbReference type="GO" id="GO:0016020">
    <property type="term" value="C:membrane"/>
    <property type="evidence" value="ECO:0007669"/>
    <property type="project" value="UniProtKB-SubCell"/>
</dbReference>
<keyword evidence="3 7" id="KW-0812">Transmembrane</keyword>
<proteinExistence type="inferred from homology"/>
<comment type="similarity">
    <text evidence="2">Belongs to the ADIPOR family.</text>
</comment>
<evidence type="ECO:0000256" key="4">
    <source>
        <dbReference type="ARBA" id="ARBA00022989"/>
    </source>
</evidence>
<feature type="binding site" evidence="6">
    <location>
        <position position="261"/>
    </location>
    <ligand>
        <name>Zn(2+)</name>
        <dbReference type="ChEBI" id="CHEBI:29105"/>
    </ligand>
</feature>
<comment type="subcellular location">
    <subcellularLocation>
        <location evidence="1">Membrane</location>
        <topology evidence="1">Multi-pass membrane protein</topology>
    </subcellularLocation>
</comment>
<evidence type="ECO:0000256" key="3">
    <source>
        <dbReference type="ARBA" id="ARBA00022692"/>
    </source>
</evidence>
<feature type="transmembrane region" description="Helical" evidence="7">
    <location>
        <begin position="152"/>
        <end position="178"/>
    </location>
</feature>
<dbReference type="AlphaFoldDB" id="A0A3B4V109"/>
<keyword evidence="6" id="KW-0479">Metal-binding</keyword>
<evidence type="ECO:0000256" key="1">
    <source>
        <dbReference type="ARBA" id="ARBA00004141"/>
    </source>
</evidence>
<feature type="binding site" evidence="6">
    <location>
        <position position="103"/>
    </location>
    <ligand>
        <name>Zn(2+)</name>
        <dbReference type="ChEBI" id="CHEBI:29105"/>
    </ligand>
</feature>
<reference evidence="8" key="1">
    <citation type="submission" date="2025-08" db="UniProtKB">
        <authorList>
            <consortium name="Ensembl"/>
        </authorList>
    </citation>
    <scope>IDENTIFICATION</scope>
</reference>
<dbReference type="PANTHER" id="PTHR20855:SF38">
    <property type="entry name" value="MEMBRANE PROGESTIN RECEPTOR GAMMA"/>
    <property type="match status" value="1"/>
</dbReference>
<organism evidence="8 9">
    <name type="scientific">Seriola dumerili</name>
    <name type="common">Greater amberjack</name>
    <name type="synonym">Caranx dumerili</name>
    <dbReference type="NCBI Taxonomy" id="41447"/>
    <lineage>
        <taxon>Eukaryota</taxon>
        <taxon>Metazoa</taxon>
        <taxon>Chordata</taxon>
        <taxon>Craniata</taxon>
        <taxon>Vertebrata</taxon>
        <taxon>Euteleostomi</taxon>
        <taxon>Actinopterygii</taxon>
        <taxon>Neopterygii</taxon>
        <taxon>Teleostei</taxon>
        <taxon>Neoteleostei</taxon>
        <taxon>Acanthomorphata</taxon>
        <taxon>Carangaria</taxon>
        <taxon>Carangiformes</taxon>
        <taxon>Carangidae</taxon>
        <taxon>Seriola</taxon>
    </lineage>
</organism>
<dbReference type="GeneTree" id="ENSGT00940000158844"/>
<keyword evidence="5 7" id="KW-0472">Membrane</keyword>
<evidence type="ECO:0000256" key="7">
    <source>
        <dbReference type="SAM" id="Phobius"/>
    </source>
</evidence>
<keyword evidence="4 7" id="KW-1133">Transmembrane helix</keyword>
<sequence>MLSLIRLPRVFTINQVPKVFHEDSIISGYRHPRSSATDCILSLFQLTNETLNIWTHFLPTWYFLWKLVTVVLMQAAWQDSFTWPLLIFLFSCCIYPLASSCAHTFSTMSARARHICFFFDYGALSFYSLGSAIIYSAYIFPDKWVNGLFHQSYIPIAVFNTVICTGLACYSRLGLPFLQYNHDIVKRFPECQSPRFSKFLRVVAFAYPYLFDNIPLFYRVRPPLCTSHICAFTQDNEFGKHSPLKHDPTAPSAGHSHQLFHVCGILGTHFQMKAVEQDMVTRRPWLLEHSIPVTFSNSVGAALLCLVLNLTIIILFSLPLLSAPVCQEKKCRKSPKKTSAKVCPCC</sequence>
<evidence type="ECO:0000313" key="8">
    <source>
        <dbReference type="Ensembl" id="ENSSDUP00000024247.1"/>
    </source>
</evidence>
<feature type="transmembrane region" description="Helical" evidence="7">
    <location>
        <begin position="83"/>
        <end position="105"/>
    </location>
</feature>
<evidence type="ECO:0000256" key="2">
    <source>
        <dbReference type="ARBA" id="ARBA00007018"/>
    </source>
</evidence>
<feature type="transmembrane region" description="Helical" evidence="7">
    <location>
        <begin position="60"/>
        <end position="77"/>
    </location>
</feature>
<keyword evidence="6" id="KW-0862">Zinc</keyword>
<dbReference type="Pfam" id="PF03006">
    <property type="entry name" value="HlyIII"/>
    <property type="match status" value="1"/>
</dbReference>
<dbReference type="GO" id="GO:0038023">
    <property type="term" value="F:signaling receptor activity"/>
    <property type="evidence" value="ECO:0007669"/>
    <property type="project" value="TreeGrafter"/>
</dbReference>
<dbReference type="Proteomes" id="UP000261420">
    <property type="component" value="Unplaced"/>
</dbReference>
<dbReference type="PANTHER" id="PTHR20855">
    <property type="entry name" value="ADIPOR/PROGESTIN RECEPTOR-RELATED"/>
    <property type="match status" value="1"/>
</dbReference>
<evidence type="ECO:0000256" key="6">
    <source>
        <dbReference type="PIRSR" id="PIRSR604254-1"/>
    </source>
</evidence>